<sequence length="73" mass="8281">MSPTPEQLPAFFLRCRELTERYNRPIEVIVIDSDGSICITAGYSQRQTGPKDTVYIEITPQGQVTLYGTREDD</sequence>
<evidence type="ECO:0000313" key="2">
    <source>
        <dbReference type="EMBL" id="BAC91609.1"/>
    </source>
</evidence>
<dbReference type="EnsemblBacteria" id="BAC91609">
    <property type="protein sequence ID" value="BAC91609"/>
    <property type="gene ID" value="BAC91609"/>
</dbReference>
<dbReference type="EMBL" id="BA000045">
    <property type="protein sequence ID" value="BAC91609.1"/>
    <property type="molecule type" value="Genomic_DNA"/>
</dbReference>
<dbReference type="InterPro" id="IPR054181">
    <property type="entry name" value="DUF6888"/>
</dbReference>
<evidence type="ECO:0000313" key="3">
    <source>
        <dbReference type="Proteomes" id="UP000000557"/>
    </source>
</evidence>
<protein>
    <submittedName>
        <fullName evidence="2">Gsr3668 protein</fullName>
    </submittedName>
</protein>
<keyword evidence="3" id="KW-1185">Reference proteome</keyword>
<proteinExistence type="predicted"/>
<dbReference type="InParanoid" id="Q7NF58"/>
<name>Q7NF58_GLOVI</name>
<dbReference type="AlphaFoldDB" id="Q7NF58"/>
<dbReference type="KEGG" id="gvi:gsr3668"/>
<reference evidence="2 3" key="2">
    <citation type="journal article" date="2003" name="DNA Res.">
        <title>Complete genome structure of Gloeobacter violaceus PCC 7421, a cyanobacterium that lacks thylakoids (supplement).</title>
        <authorList>
            <person name="Nakamura Y."/>
            <person name="Kaneko T."/>
            <person name="Sato S."/>
            <person name="Mimuro M."/>
            <person name="Miyashita H."/>
            <person name="Tsuchiya T."/>
            <person name="Sasamoto S."/>
            <person name="Watanabe A."/>
            <person name="Kawashima K."/>
            <person name="Kishida Y."/>
            <person name="Kiyokawa C."/>
            <person name="Kohara M."/>
            <person name="Matsumoto M."/>
            <person name="Matsuno A."/>
            <person name="Nakazaki N."/>
            <person name="Shimpo S."/>
            <person name="Takeuchi C."/>
            <person name="Yamada M."/>
            <person name="Tabata S."/>
        </authorList>
    </citation>
    <scope>NUCLEOTIDE SEQUENCE [LARGE SCALE GENOMIC DNA]</scope>
    <source>
        <strain evidence="3">ATCC 29082 / PCC 7421</strain>
    </source>
</reference>
<dbReference type="RefSeq" id="WP_011143657.1">
    <property type="nucleotide sequence ID" value="NC_005125.1"/>
</dbReference>
<dbReference type="Pfam" id="PF21828">
    <property type="entry name" value="DUF6888"/>
    <property type="match status" value="1"/>
</dbReference>
<evidence type="ECO:0000259" key="1">
    <source>
        <dbReference type="Pfam" id="PF21828"/>
    </source>
</evidence>
<organism evidence="2 3">
    <name type="scientific">Gloeobacter violaceus (strain ATCC 29082 / PCC 7421)</name>
    <dbReference type="NCBI Taxonomy" id="251221"/>
    <lineage>
        <taxon>Bacteria</taxon>
        <taxon>Bacillati</taxon>
        <taxon>Cyanobacteriota</taxon>
        <taxon>Cyanophyceae</taxon>
        <taxon>Gloeobacterales</taxon>
        <taxon>Gloeobacteraceae</taxon>
        <taxon>Gloeobacter</taxon>
    </lineage>
</organism>
<dbReference type="Proteomes" id="UP000000557">
    <property type="component" value="Chromosome"/>
</dbReference>
<accession>Q7NF58</accession>
<gene>
    <name evidence="2" type="ordered locus">gsr3668</name>
</gene>
<dbReference type="HOGENOM" id="CLU_2699493_0_0_3"/>
<feature type="domain" description="DUF6888" evidence="1">
    <location>
        <begin position="3"/>
        <end position="64"/>
    </location>
</feature>
<reference evidence="2 3" key="1">
    <citation type="journal article" date="2003" name="DNA Res.">
        <title>Complete genome structure of Gloeobacter violaceus PCC 7421, a cyanobacterium that lacks thylakoids.</title>
        <authorList>
            <person name="Nakamura Y."/>
            <person name="Kaneko T."/>
            <person name="Sato S."/>
            <person name="Mimuro M."/>
            <person name="Miyashita H."/>
            <person name="Tsuchiya T."/>
            <person name="Sasamoto S."/>
            <person name="Watanabe A."/>
            <person name="Kawashima K."/>
            <person name="Kishida Y."/>
            <person name="Kiyokawa C."/>
            <person name="Kohara M."/>
            <person name="Matsumoto M."/>
            <person name="Matsuno A."/>
            <person name="Nakazaki N."/>
            <person name="Shimpo S."/>
            <person name="Takeuchi C."/>
            <person name="Yamada M."/>
            <person name="Tabata S."/>
        </authorList>
    </citation>
    <scope>NUCLEOTIDE SEQUENCE [LARGE SCALE GENOMIC DNA]</scope>
    <source>
        <strain evidence="3">ATCC 29082 / PCC 7421</strain>
    </source>
</reference>
<dbReference type="STRING" id="251221.gene:10761183"/>